<sequence length="123" mass="13073">MVLPVIIAGGLVTGGVTGYGMYHLGEALALPPKTKEAPPKTALSVTAGVVTAGVAYSAQRRLLNQRFAHLLTYEVPVQVAHWGFRDFLRVTGPFIGTRVVMVSTSVAIMGFVATKIDVLHAKK</sequence>
<dbReference type="HOGENOM" id="CLU_2019760_0_0_1"/>
<proteinExistence type="predicted"/>
<dbReference type="Proteomes" id="UP000019132">
    <property type="component" value="Unassembled WGS sequence"/>
</dbReference>
<dbReference type="VEuPathDB" id="FungiDB:PYU1_G008421"/>
<organism evidence="1 2">
    <name type="scientific">Globisporangium ultimum (strain ATCC 200006 / CBS 805.95 / DAOM BR144)</name>
    <name type="common">Pythium ultimum</name>
    <dbReference type="NCBI Taxonomy" id="431595"/>
    <lineage>
        <taxon>Eukaryota</taxon>
        <taxon>Sar</taxon>
        <taxon>Stramenopiles</taxon>
        <taxon>Oomycota</taxon>
        <taxon>Peronosporomycetes</taxon>
        <taxon>Pythiales</taxon>
        <taxon>Pythiaceae</taxon>
        <taxon>Globisporangium</taxon>
    </lineage>
</organism>
<dbReference type="EMBL" id="GL376613">
    <property type="status" value="NOT_ANNOTATED_CDS"/>
    <property type="molecule type" value="Genomic_DNA"/>
</dbReference>
<keyword evidence="2" id="KW-1185">Reference proteome</keyword>
<name>K3WTZ1_GLOUD</name>
<dbReference type="AlphaFoldDB" id="K3WTZ1"/>
<evidence type="ECO:0000313" key="2">
    <source>
        <dbReference type="Proteomes" id="UP000019132"/>
    </source>
</evidence>
<reference evidence="1" key="3">
    <citation type="submission" date="2015-02" db="UniProtKB">
        <authorList>
            <consortium name="EnsemblProtists"/>
        </authorList>
    </citation>
    <scope>IDENTIFICATION</scope>
    <source>
        <strain evidence="1">DAOM BR144</strain>
    </source>
</reference>
<reference evidence="2" key="2">
    <citation type="submission" date="2010-04" db="EMBL/GenBank/DDBJ databases">
        <authorList>
            <person name="Buell R."/>
            <person name="Hamilton J."/>
            <person name="Hostetler J."/>
        </authorList>
    </citation>
    <scope>NUCLEOTIDE SEQUENCE [LARGE SCALE GENOMIC DNA]</scope>
    <source>
        <strain evidence="2">DAOM:BR144</strain>
    </source>
</reference>
<dbReference type="eggNOG" id="ENOG502SS62">
    <property type="taxonomic scope" value="Eukaryota"/>
</dbReference>
<dbReference type="EnsemblProtists" id="PYU1_T008437">
    <property type="protein sequence ID" value="PYU1_T008437"/>
    <property type="gene ID" value="PYU1_G008421"/>
</dbReference>
<dbReference type="OMA" id="ANVNDWN"/>
<dbReference type="InParanoid" id="K3WTZ1"/>
<protein>
    <submittedName>
        <fullName evidence="1">Uncharacterized protein</fullName>
    </submittedName>
</protein>
<accession>K3WTZ1</accession>
<evidence type="ECO:0000313" key="1">
    <source>
        <dbReference type="EnsemblProtists" id="PYU1_T008437"/>
    </source>
</evidence>
<reference evidence="2" key="1">
    <citation type="journal article" date="2010" name="Genome Biol.">
        <title>Genome sequence of the necrotrophic plant pathogen Pythium ultimum reveals original pathogenicity mechanisms and effector repertoire.</title>
        <authorList>
            <person name="Levesque C.A."/>
            <person name="Brouwer H."/>
            <person name="Cano L."/>
            <person name="Hamilton J.P."/>
            <person name="Holt C."/>
            <person name="Huitema E."/>
            <person name="Raffaele S."/>
            <person name="Robideau G.P."/>
            <person name="Thines M."/>
            <person name="Win J."/>
            <person name="Zerillo M.M."/>
            <person name="Beakes G.W."/>
            <person name="Boore J.L."/>
            <person name="Busam D."/>
            <person name="Dumas B."/>
            <person name="Ferriera S."/>
            <person name="Fuerstenberg S.I."/>
            <person name="Gachon C.M."/>
            <person name="Gaulin E."/>
            <person name="Govers F."/>
            <person name="Grenville-Briggs L."/>
            <person name="Horner N."/>
            <person name="Hostetler J."/>
            <person name="Jiang R.H."/>
            <person name="Johnson J."/>
            <person name="Krajaejun T."/>
            <person name="Lin H."/>
            <person name="Meijer H.J."/>
            <person name="Moore B."/>
            <person name="Morris P."/>
            <person name="Phuntmart V."/>
            <person name="Puiu D."/>
            <person name="Shetty J."/>
            <person name="Stajich J.E."/>
            <person name="Tripathy S."/>
            <person name="Wawra S."/>
            <person name="van West P."/>
            <person name="Whitty B.R."/>
            <person name="Coutinho P.M."/>
            <person name="Henrissat B."/>
            <person name="Martin F."/>
            <person name="Thomas P.D."/>
            <person name="Tyler B.M."/>
            <person name="De Vries R.P."/>
            <person name="Kamoun S."/>
            <person name="Yandell M."/>
            <person name="Tisserat N."/>
            <person name="Buell C.R."/>
        </authorList>
    </citation>
    <scope>NUCLEOTIDE SEQUENCE</scope>
    <source>
        <strain evidence="2">DAOM:BR144</strain>
    </source>
</reference>